<keyword evidence="3" id="KW-1185">Reference proteome</keyword>
<reference evidence="2" key="3">
    <citation type="submission" date="2025-09" db="UniProtKB">
        <authorList>
            <consortium name="Ensembl"/>
        </authorList>
    </citation>
    <scope>IDENTIFICATION</scope>
</reference>
<dbReference type="Bgee" id="ENSLOCG00000006874">
    <property type="expression patterns" value="Expressed in pharyngeal gill and 3 other cell types or tissues"/>
</dbReference>
<reference evidence="2" key="2">
    <citation type="submission" date="2025-08" db="UniProtKB">
        <authorList>
            <consortium name="Ensembl"/>
        </authorList>
    </citation>
    <scope>IDENTIFICATION</scope>
</reference>
<sequence>MKMTARSQSCHIPVDDQMNRYPAGTYPFLFPSVISGLPLPPLQRLQGHPPTSGCSTPSPASQEESGAYRRMA</sequence>
<evidence type="ECO:0000256" key="1">
    <source>
        <dbReference type="SAM" id="MobiDB-lite"/>
    </source>
</evidence>
<dbReference type="Proteomes" id="UP000018468">
    <property type="component" value="Linkage group LG11"/>
</dbReference>
<organism evidence="2 3">
    <name type="scientific">Lepisosteus oculatus</name>
    <name type="common">Spotted gar</name>
    <dbReference type="NCBI Taxonomy" id="7918"/>
    <lineage>
        <taxon>Eukaryota</taxon>
        <taxon>Metazoa</taxon>
        <taxon>Chordata</taxon>
        <taxon>Craniata</taxon>
        <taxon>Vertebrata</taxon>
        <taxon>Euteleostomi</taxon>
        <taxon>Actinopterygii</taxon>
        <taxon>Neopterygii</taxon>
        <taxon>Holostei</taxon>
        <taxon>Semionotiformes</taxon>
        <taxon>Lepisosteidae</taxon>
        <taxon>Lepisosteus</taxon>
    </lineage>
</organism>
<dbReference type="OMA" id="NIYWEAL"/>
<name>W5MIV3_LEPOC</name>
<dbReference type="HOGENOM" id="CLU_2966806_0_0_1"/>
<evidence type="ECO:0000313" key="2">
    <source>
        <dbReference type="Ensembl" id="ENSLOCP00000008312.1"/>
    </source>
</evidence>
<feature type="region of interest" description="Disordered" evidence="1">
    <location>
        <begin position="39"/>
        <end position="72"/>
    </location>
</feature>
<feature type="compositionally biased region" description="Polar residues" evidence="1">
    <location>
        <begin position="52"/>
        <end position="64"/>
    </location>
</feature>
<dbReference type="Ensembl" id="ENSLOCT00000008322.1">
    <property type="protein sequence ID" value="ENSLOCP00000008312.1"/>
    <property type="gene ID" value="ENSLOCG00000006874.1"/>
</dbReference>
<accession>W5MIV3</accession>
<evidence type="ECO:0000313" key="3">
    <source>
        <dbReference type="Proteomes" id="UP000018468"/>
    </source>
</evidence>
<reference evidence="3" key="1">
    <citation type="submission" date="2011-12" db="EMBL/GenBank/DDBJ databases">
        <title>The Draft Genome of Lepisosteus oculatus.</title>
        <authorList>
            <consortium name="The Broad Institute Genome Assembly &amp; Analysis Group"/>
            <consortium name="Computational R&amp;D Group"/>
            <consortium name="and Sequencing Platform"/>
            <person name="Di Palma F."/>
            <person name="Alfoldi J."/>
            <person name="Johnson J."/>
            <person name="Berlin A."/>
            <person name="Gnerre S."/>
            <person name="Jaffe D."/>
            <person name="MacCallum I."/>
            <person name="Young S."/>
            <person name="Walker B.J."/>
            <person name="Lander E.S."/>
            <person name="Lindblad-Toh K."/>
        </authorList>
    </citation>
    <scope>NUCLEOTIDE SEQUENCE [LARGE SCALE GENOMIC DNA]</scope>
</reference>
<protein>
    <submittedName>
        <fullName evidence="2">Uncharacterized protein</fullName>
    </submittedName>
</protein>
<proteinExistence type="predicted"/>
<dbReference type="EMBL" id="AHAT01018100">
    <property type="status" value="NOT_ANNOTATED_CDS"/>
    <property type="molecule type" value="Genomic_DNA"/>
</dbReference>
<dbReference type="STRING" id="7918.ENSLOCP00000008312"/>
<dbReference type="AlphaFoldDB" id="W5MIV3"/>
<dbReference type="InParanoid" id="W5MIV3"/>